<keyword evidence="3" id="KW-1185">Reference proteome</keyword>
<name>A0AAV3QYB4_LITER</name>
<comment type="caution">
    <text evidence="2">The sequence shown here is derived from an EMBL/GenBank/DDBJ whole genome shotgun (WGS) entry which is preliminary data.</text>
</comment>
<dbReference type="AlphaFoldDB" id="A0AAV3QYB4"/>
<evidence type="ECO:0000313" key="2">
    <source>
        <dbReference type="EMBL" id="GAA0168639.1"/>
    </source>
</evidence>
<gene>
    <name evidence="2" type="ORF">LIER_23311</name>
</gene>
<sequence length="71" mass="7816">MANLGLGPQASREASRLRLQAASTSRALGDGHTLLSQQTQDLHEELAREHLKVGALEYELQELRGQVTNYS</sequence>
<dbReference type="EMBL" id="BAABME010006538">
    <property type="protein sequence ID" value="GAA0168639.1"/>
    <property type="molecule type" value="Genomic_DNA"/>
</dbReference>
<feature type="region of interest" description="Disordered" evidence="1">
    <location>
        <begin position="1"/>
        <end position="32"/>
    </location>
</feature>
<accession>A0AAV3QYB4</accession>
<reference evidence="2 3" key="1">
    <citation type="submission" date="2024-01" db="EMBL/GenBank/DDBJ databases">
        <title>The complete chloroplast genome sequence of Lithospermum erythrorhizon: insights into the phylogenetic relationship among Boraginaceae species and the maternal lineages of purple gromwells.</title>
        <authorList>
            <person name="Okada T."/>
            <person name="Watanabe K."/>
        </authorList>
    </citation>
    <scope>NUCLEOTIDE SEQUENCE [LARGE SCALE GENOMIC DNA]</scope>
</reference>
<dbReference type="Proteomes" id="UP001454036">
    <property type="component" value="Unassembled WGS sequence"/>
</dbReference>
<organism evidence="2 3">
    <name type="scientific">Lithospermum erythrorhizon</name>
    <name type="common">Purple gromwell</name>
    <name type="synonym">Lithospermum officinale var. erythrorhizon</name>
    <dbReference type="NCBI Taxonomy" id="34254"/>
    <lineage>
        <taxon>Eukaryota</taxon>
        <taxon>Viridiplantae</taxon>
        <taxon>Streptophyta</taxon>
        <taxon>Embryophyta</taxon>
        <taxon>Tracheophyta</taxon>
        <taxon>Spermatophyta</taxon>
        <taxon>Magnoliopsida</taxon>
        <taxon>eudicotyledons</taxon>
        <taxon>Gunneridae</taxon>
        <taxon>Pentapetalae</taxon>
        <taxon>asterids</taxon>
        <taxon>lamiids</taxon>
        <taxon>Boraginales</taxon>
        <taxon>Boraginaceae</taxon>
        <taxon>Boraginoideae</taxon>
        <taxon>Lithospermeae</taxon>
        <taxon>Lithospermum</taxon>
    </lineage>
</organism>
<protein>
    <submittedName>
        <fullName evidence="2">Uncharacterized protein</fullName>
    </submittedName>
</protein>
<proteinExistence type="predicted"/>
<evidence type="ECO:0000256" key="1">
    <source>
        <dbReference type="SAM" id="MobiDB-lite"/>
    </source>
</evidence>
<evidence type="ECO:0000313" key="3">
    <source>
        <dbReference type="Proteomes" id="UP001454036"/>
    </source>
</evidence>